<dbReference type="Proteomes" id="UP001262410">
    <property type="component" value="Unassembled WGS sequence"/>
</dbReference>
<protein>
    <submittedName>
        <fullName evidence="2">Uncharacterized protein</fullName>
    </submittedName>
</protein>
<sequence>MDFIERIFGVSPDGGSGSLEAAILLIPFVAYGAFVAWSRWRGRSAAPTRNKRGR</sequence>
<reference evidence="2 3" key="1">
    <citation type="submission" date="2023-07" db="EMBL/GenBank/DDBJ databases">
        <title>Sorghum-associated microbial communities from plants grown in Nebraska, USA.</title>
        <authorList>
            <person name="Schachtman D."/>
        </authorList>
    </citation>
    <scope>NUCLEOTIDE SEQUENCE [LARGE SCALE GENOMIC DNA]</scope>
    <source>
        <strain evidence="2 3">584</strain>
    </source>
</reference>
<keyword evidence="3" id="KW-1185">Reference proteome</keyword>
<evidence type="ECO:0000313" key="3">
    <source>
        <dbReference type="Proteomes" id="UP001262410"/>
    </source>
</evidence>
<keyword evidence="1" id="KW-0812">Transmembrane</keyword>
<feature type="transmembrane region" description="Helical" evidence="1">
    <location>
        <begin position="21"/>
        <end position="40"/>
    </location>
</feature>
<organism evidence="2 3">
    <name type="scientific">Inquilinus ginsengisoli</name>
    <dbReference type="NCBI Taxonomy" id="363840"/>
    <lineage>
        <taxon>Bacteria</taxon>
        <taxon>Pseudomonadati</taxon>
        <taxon>Pseudomonadota</taxon>
        <taxon>Alphaproteobacteria</taxon>
        <taxon>Rhodospirillales</taxon>
        <taxon>Rhodospirillaceae</taxon>
        <taxon>Inquilinus</taxon>
    </lineage>
</organism>
<keyword evidence="1" id="KW-1133">Transmembrane helix</keyword>
<proteinExistence type="predicted"/>
<evidence type="ECO:0000313" key="2">
    <source>
        <dbReference type="EMBL" id="MDR6288807.1"/>
    </source>
</evidence>
<keyword evidence="1" id="KW-0472">Membrane</keyword>
<dbReference type="EMBL" id="JAVDPW010000002">
    <property type="protein sequence ID" value="MDR6288807.1"/>
    <property type="molecule type" value="Genomic_DNA"/>
</dbReference>
<evidence type="ECO:0000256" key="1">
    <source>
        <dbReference type="SAM" id="Phobius"/>
    </source>
</evidence>
<dbReference type="RefSeq" id="WP_309792834.1">
    <property type="nucleotide sequence ID" value="NZ_JAVDPW010000002.1"/>
</dbReference>
<accession>A0ABU1JKE7</accession>
<name>A0ABU1JKE7_9PROT</name>
<gene>
    <name evidence="2" type="ORF">E9232_001314</name>
</gene>
<comment type="caution">
    <text evidence="2">The sequence shown here is derived from an EMBL/GenBank/DDBJ whole genome shotgun (WGS) entry which is preliminary data.</text>
</comment>